<dbReference type="EMBL" id="ADMS01000067">
    <property type="protein sequence ID" value="EFF75594.1"/>
    <property type="molecule type" value="Genomic_DNA"/>
</dbReference>
<name>D4XC73_9BURK</name>
<dbReference type="InterPro" id="IPR058739">
    <property type="entry name" value="NicX"/>
</dbReference>
<keyword evidence="1" id="KW-0479">Metal-binding</keyword>
<dbReference type="AlphaFoldDB" id="D4XC73"/>
<dbReference type="PANTHER" id="PTHR34448:SF1">
    <property type="entry name" value="BLL6088 PROTEIN"/>
    <property type="match status" value="1"/>
</dbReference>
<sequence>MPSKRPTTTRRTRHKGYCMHTLLKLKNARKVVSQLGAARPGMEVLVLYDLHTDHNVEPLAIAVDEAGAGLNLLQIAGSTRHGRQFSPVVAQAMQAADLVIALTRANAAHTDARQQATRAGVGVIVLPESHQADFFLAEGWEADFDALRPQIEGLADALTQANTARVTTALGTDVTMSIAGRRGRALHGFANTTDISAGYCLESSLAPVEGTAEGVIVVNASIPGVSLIRDEPVRIHIEKGMAVAIEGGAVARQFRDLLASFNDPLVYNLGELGVGMNPRCQLDGTMLSDESVYGSIQLALGTSAYIGGTVKAAAHYDTIVTDATLELDGRVVLQGTDLRLEGQA</sequence>
<dbReference type="eggNOG" id="COG2309">
    <property type="taxonomic scope" value="Bacteria"/>
</dbReference>
<evidence type="ECO:0000256" key="1">
    <source>
        <dbReference type="ARBA" id="ARBA00022723"/>
    </source>
</evidence>
<dbReference type="InterPro" id="IPR052170">
    <property type="entry name" value="M29_Exopeptidase"/>
</dbReference>
<dbReference type="GO" id="GO:0046872">
    <property type="term" value="F:metal ion binding"/>
    <property type="evidence" value="ECO:0007669"/>
    <property type="project" value="UniProtKB-KW"/>
</dbReference>
<dbReference type="PATRIC" id="fig|742159.3.peg.4036"/>
<dbReference type="SUPFAM" id="SSF144052">
    <property type="entry name" value="Thermophilic metalloprotease-like"/>
    <property type="match status" value="1"/>
</dbReference>
<dbReference type="HOGENOM" id="CLU_062630_0_0_4"/>
<gene>
    <name evidence="2" type="ORF">HMPREF0004_3070</name>
</gene>
<evidence type="ECO:0008006" key="4">
    <source>
        <dbReference type="Google" id="ProtNLM"/>
    </source>
</evidence>
<proteinExistence type="predicted"/>
<accession>D4XC73</accession>
<organism evidence="2 3">
    <name type="scientific">Achromobacter piechaudii ATCC 43553</name>
    <dbReference type="NCBI Taxonomy" id="742159"/>
    <lineage>
        <taxon>Bacteria</taxon>
        <taxon>Pseudomonadati</taxon>
        <taxon>Pseudomonadota</taxon>
        <taxon>Betaproteobacteria</taxon>
        <taxon>Burkholderiales</taxon>
        <taxon>Alcaligenaceae</taxon>
        <taxon>Achromobacter</taxon>
    </lineage>
</organism>
<dbReference type="PANTHER" id="PTHR34448">
    <property type="entry name" value="AMINOPEPTIDASE"/>
    <property type="match status" value="1"/>
</dbReference>
<comment type="caution">
    <text evidence="2">The sequence shown here is derived from an EMBL/GenBank/DDBJ whole genome shotgun (WGS) entry which is preliminary data.</text>
</comment>
<protein>
    <recommendedName>
        <fullName evidence="4">Leucyl aminopeptidase (Aminopeptidase T)</fullName>
    </recommendedName>
</protein>
<dbReference type="Pfam" id="PF26233">
    <property type="entry name" value="NicX"/>
    <property type="match status" value="1"/>
</dbReference>
<evidence type="ECO:0000313" key="3">
    <source>
        <dbReference type="Proteomes" id="UP000004510"/>
    </source>
</evidence>
<reference evidence="3" key="1">
    <citation type="submission" date="2010-03" db="EMBL/GenBank/DDBJ databases">
        <title>Complete sequence of Mobiluncus curtisii ATCC 43063.</title>
        <authorList>
            <person name="Muzny D."/>
            <person name="Qin X."/>
            <person name="Deng J."/>
            <person name="Jiang H."/>
            <person name="Liu Y."/>
            <person name="Qu J."/>
            <person name="Song X.-Z."/>
            <person name="Zhang L."/>
            <person name="Thornton R."/>
            <person name="Coyle M."/>
            <person name="Francisco L."/>
            <person name="Jackson L."/>
            <person name="Javaid M."/>
            <person name="Korchina V."/>
            <person name="Kovar C."/>
            <person name="Mata R."/>
            <person name="Mathew T."/>
            <person name="Ngo R."/>
            <person name="Nguyen L."/>
            <person name="Nguyen N."/>
            <person name="Okwuonu G."/>
            <person name="Ongeri F."/>
            <person name="Pham C."/>
            <person name="Simmons D."/>
            <person name="Wilczek-Boney K."/>
            <person name="Hale W."/>
            <person name="Jakkamsetti A."/>
            <person name="Pham P."/>
            <person name="Ruth R."/>
            <person name="San Lucas F."/>
            <person name="Warren J."/>
            <person name="Zhang J."/>
            <person name="Zhao Z."/>
            <person name="Zhou C."/>
            <person name="Zhu D."/>
            <person name="Lee S."/>
            <person name="Bess C."/>
            <person name="Blankenburg K."/>
            <person name="Forbes L."/>
            <person name="Fu Q."/>
            <person name="Gubbala S."/>
            <person name="Hirani K."/>
            <person name="Jayaseelan J.C."/>
            <person name="Lara F."/>
            <person name="Munidasa M."/>
            <person name="Palculict T."/>
            <person name="Patil S."/>
            <person name="Pu L.-L."/>
            <person name="Saada N."/>
            <person name="Tang L."/>
            <person name="Weissenberger G."/>
            <person name="Zhu Y."/>
            <person name="Hemphill L."/>
            <person name="Shang Y."/>
            <person name="Youmans B."/>
            <person name="Ayvaz T."/>
            <person name="Ross M."/>
            <person name="Santibanez J."/>
            <person name="Aqrawi P."/>
            <person name="Gross S."/>
            <person name="Joshi V."/>
            <person name="Fowler G."/>
            <person name="Nazareth L."/>
            <person name="Reid J."/>
            <person name="Worley K."/>
            <person name="Petrosino J."/>
            <person name="Highlander S."/>
            <person name="Gibbs R."/>
            <person name="Gibbs R."/>
        </authorList>
    </citation>
    <scope>NUCLEOTIDE SEQUENCE [LARGE SCALE GENOMIC DNA]</scope>
    <source>
        <strain evidence="3">ATCC 43553</strain>
    </source>
</reference>
<dbReference type="Proteomes" id="UP000004510">
    <property type="component" value="Unassembled WGS sequence"/>
</dbReference>
<evidence type="ECO:0000313" key="2">
    <source>
        <dbReference type="EMBL" id="EFF75594.1"/>
    </source>
</evidence>